<evidence type="ECO:0000256" key="6">
    <source>
        <dbReference type="ARBA" id="ARBA00022837"/>
    </source>
</evidence>
<keyword evidence="3 12" id="KW-0732">Signal</keyword>
<keyword evidence="9" id="KW-0325">Glycoprotein</keyword>
<keyword evidence="8" id="KW-1015">Disulfide bond</keyword>
<keyword evidence="5 11" id="KW-0720">Serine protease</keyword>
<evidence type="ECO:0000256" key="9">
    <source>
        <dbReference type="ARBA" id="ARBA00023180"/>
    </source>
</evidence>
<keyword evidence="2" id="KW-0479">Metal-binding</keyword>
<comment type="subcellular location">
    <subcellularLocation>
        <location evidence="12">Secreted</location>
    </subcellularLocation>
</comment>
<dbReference type="Pfam" id="PF12032">
    <property type="entry name" value="CLIP"/>
    <property type="match status" value="1"/>
</dbReference>
<name>A0AAD7YQR0_MYTSE</name>
<dbReference type="GO" id="GO:0051604">
    <property type="term" value="P:protein maturation"/>
    <property type="evidence" value="ECO:0007669"/>
    <property type="project" value="UniProtKB-ARBA"/>
</dbReference>
<dbReference type="FunFam" id="2.40.10.10:FF:000028">
    <property type="entry name" value="Serine protease easter"/>
    <property type="match status" value="1"/>
</dbReference>
<evidence type="ECO:0000256" key="3">
    <source>
        <dbReference type="ARBA" id="ARBA00022729"/>
    </source>
</evidence>
<keyword evidence="6" id="KW-0106">Calcium</keyword>
<evidence type="ECO:0000256" key="5">
    <source>
        <dbReference type="ARBA" id="ARBA00022825"/>
    </source>
</evidence>
<dbReference type="GO" id="GO:0006508">
    <property type="term" value="P:proteolysis"/>
    <property type="evidence" value="ECO:0007669"/>
    <property type="project" value="UniProtKB-KW"/>
</dbReference>
<dbReference type="InterPro" id="IPR018114">
    <property type="entry name" value="TRYPSIN_HIS"/>
</dbReference>
<dbReference type="SMART" id="SM00020">
    <property type="entry name" value="Tryp_SPc"/>
    <property type="match status" value="1"/>
</dbReference>
<comment type="similarity">
    <text evidence="10 12">Belongs to the peptidase S1 family. CLIP subfamily.</text>
</comment>
<dbReference type="GO" id="GO:0004252">
    <property type="term" value="F:serine-type endopeptidase activity"/>
    <property type="evidence" value="ECO:0007669"/>
    <property type="project" value="UniProtKB-UniRule"/>
</dbReference>
<evidence type="ECO:0000256" key="10">
    <source>
        <dbReference type="ARBA" id="ARBA00024195"/>
    </source>
</evidence>
<reference evidence="14" key="1">
    <citation type="submission" date="2023-03" db="EMBL/GenBank/DDBJ databases">
        <title>Chromosome-level genomes of two armyworms, Mythimna separata and Mythimna loreyi, provide insights into the biosynthesis and reception of sex pheromones.</title>
        <authorList>
            <person name="Zhao H."/>
        </authorList>
    </citation>
    <scope>NUCLEOTIDE SEQUENCE</scope>
    <source>
        <strain evidence="14">BeijingLab</strain>
        <tissue evidence="14">Pupa</tissue>
    </source>
</reference>
<dbReference type="InterPro" id="IPR001314">
    <property type="entry name" value="Peptidase_S1A"/>
</dbReference>
<dbReference type="InterPro" id="IPR001254">
    <property type="entry name" value="Trypsin_dom"/>
</dbReference>
<organism evidence="14 15">
    <name type="scientific">Mythimna separata</name>
    <name type="common">Oriental armyworm</name>
    <name type="synonym">Pseudaletia separata</name>
    <dbReference type="NCBI Taxonomy" id="271217"/>
    <lineage>
        <taxon>Eukaryota</taxon>
        <taxon>Metazoa</taxon>
        <taxon>Ecdysozoa</taxon>
        <taxon>Arthropoda</taxon>
        <taxon>Hexapoda</taxon>
        <taxon>Insecta</taxon>
        <taxon>Pterygota</taxon>
        <taxon>Neoptera</taxon>
        <taxon>Endopterygota</taxon>
        <taxon>Lepidoptera</taxon>
        <taxon>Glossata</taxon>
        <taxon>Ditrysia</taxon>
        <taxon>Noctuoidea</taxon>
        <taxon>Noctuidae</taxon>
        <taxon>Noctuinae</taxon>
        <taxon>Hadenini</taxon>
        <taxon>Mythimna</taxon>
    </lineage>
</organism>
<evidence type="ECO:0000256" key="2">
    <source>
        <dbReference type="ARBA" id="ARBA00022723"/>
    </source>
</evidence>
<dbReference type="SMART" id="SM00680">
    <property type="entry name" value="CLIP"/>
    <property type="match status" value="1"/>
</dbReference>
<dbReference type="AlphaFoldDB" id="A0AAD7YQR0"/>
<dbReference type="Gene3D" id="3.30.1640.30">
    <property type="match status" value="1"/>
</dbReference>
<evidence type="ECO:0000259" key="13">
    <source>
        <dbReference type="PROSITE" id="PS50240"/>
    </source>
</evidence>
<protein>
    <recommendedName>
        <fullName evidence="12">CLIP domain-containing serine protease</fullName>
        <ecNumber evidence="11">3.4.21.-</ecNumber>
    </recommendedName>
</protein>
<evidence type="ECO:0000313" key="14">
    <source>
        <dbReference type="EMBL" id="KAJ8723967.1"/>
    </source>
</evidence>
<dbReference type="PROSITE" id="PS00134">
    <property type="entry name" value="TRYPSIN_HIS"/>
    <property type="match status" value="1"/>
</dbReference>
<sequence>MFKLMITVTVLLQLLLQTECLYVGDSCLAEGALGLCVPLLECAPILDEVKRAGNPIPPHMRMKLQKLTCGYQFKDPMVCCVSLDNTDTERPSTNTFTLAPDDSDNVEAYTRATPQSQNGPIGVETHPNLNLLPMQCGNIDSDRIFGGNRTQLFEMPWMVLLSYDSARGPALSCGGSLISEWYVLTAAHCVAFLGNRLQLKGVVLGEHDIRQDPDCEMSDDKEYCAPRIQNVPVGEVVAHPGYTPQSLTDDIALVRLARPANFSLPSVKPLCLPITSKLQLEPLKGQNANVAGWGVTEEGLQSPVLLSVELPVISPEECTQAYRGSVQVKQTQLCAGGVKGKDSCGGDSGGPLMYPGSYGKFGVRYVQRGLVSFGSKRCGLGGFPGVYTNVAYYMKWILDNMHS</sequence>
<evidence type="ECO:0000313" key="15">
    <source>
        <dbReference type="Proteomes" id="UP001231518"/>
    </source>
</evidence>
<proteinExistence type="inferred from homology"/>
<dbReference type="PROSITE" id="PS50240">
    <property type="entry name" value="TRYPSIN_DOM"/>
    <property type="match status" value="1"/>
</dbReference>
<evidence type="ECO:0000256" key="1">
    <source>
        <dbReference type="ARBA" id="ARBA00022670"/>
    </source>
</evidence>
<keyword evidence="7" id="KW-0865">Zymogen</keyword>
<accession>A0AAD7YQR0</accession>
<comment type="caution">
    <text evidence="14">The sequence shown here is derived from an EMBL/GenBank/DDBJ whole genome shotgun (WGS) entry which is preliminary data.</text>
</comment>
<dbReference type="InterPro" id="IPR022700">
    <property type="entry name" value="CLIP"/>
</dbReference>
<comment type="domain">
    <text evidence="12">The clip domain consists of 35-55 residues which are 'knitted' together usually by 3 conserved disulfide bonds forming a clip-like compact structure.</text>
</comment>
<dbReference type="PANTHER" id="PTHR24256">
    <property type="entry name" value="TRYPTASE-RELATED"/>
    <property type="match status" value="1"/>
</dbReference>
<dbReference type="EMBL" id="JARGEI010000011">
    <property type="protein sequence ID" value="KAJ8723967.1"/>
    <property type="molecule type" value="Genomic_DNA"/>
</dbReference>
<dbReference type="GO" id="GO:0005576">
    <property type="term" value="C:extracellular region"/>
    <property type="evidence" value="ECO:0007669"/>
    <property type="project" value="UniProtKB-SubCell"/>
</dbReference>
<dbReference type="InterPro" id="IPR033116">
    <property type="entry name" value="TRYPSIN_SER"/>
</dbReference>
<dbReference type="EC" id="3.4.21.-" evidence="11"/>
<dbReference type="Gene3D" id="2.40.10.10">
    <property type="entry name" value="Trypsin-like serine proteases"/>
    <property type="match status" value="2"/>
</dbReference>
<evidence type="ECO:0000256" key="11">
    <source>
        <dbReference type="RuleBase" id="RU363034"/>
    </source>
</evidence>
<feature type="domain" description="Peptidase S1" evidence="13">
    <location>
        <begin position="144"/>
        <end position="402"/>
    </location>
</feature>
<dbReference type="InterPro" id="IPR043504">
    <property type="entry name" value="Peptidase_S1_PA_chymotrypsin"/>
</dbReference>
<gene>
    <name evidence="14" type="ORF">PYW07_007947</name>
</gene>
<keyword evidence="4 11" id="KW-0378">Hydrolase</keyword>
<dbReference type="Proteomes" id="UP001231518">
    <property type="component" value="Chromosome 20"/>
</dbReference>
<keyword evidence="15" id="KW-1185">Reference proteome</keyword>
<dbReference type="SUPFAM" id="SSF50494">
    <property type="entry name" value="Trypsin-like serine proteases"/>
    <property type="match status" value="1"/>
</dbReference>
<evidence type="ECO:0000256" key="8">
    <source>
        <dbReference type="ARBA" id="ARBA00023157"/>
    </source>
</evidence>
<dbReference type="Pfam" id="PF00089">
    <property type="entry name" value="Trypsin"/>
    <property type="match status" value="1"/>
</dbReference>
<evidence type="ECO:0000256" key="7">
    <source>
        <dbReference type="ARBA" id="ARBA00023145"/>
    </source>
</evidence>
<dbReference type="CDD" id="cd00190">
    <property type="entry name" value="Tryp_SPc"/>
    <property type="match status" value="1"/>
</dbReference>
<feature type="signal peptide" evidence="12">
    <location>
        <begin position="1"/>
        <end position="20"/>
    </location>
</feature>
<dbReference type="InterPro" id="IPR009003">
    <property type="entry name" value="Peptidase_S1_PA"/>
</dbReference>
<dbReference type="PROSITE" id="PS00135">
    <property type="entry name" value="TRYPSIN_SER"/>
    <property type="match status" value="1"/>
</dbReference>
<keyword evidence="1 11" id="KW-0645">Protease</keyword>
<evidence type="ECO:0000256" key="12">
    <source>
        <dbReference type="RuleBase" id="RU366078"/>
    </source>
</evidence>
<dbReference type="PRINTS" id="PR00722">
    <property type="entry name" value="CHYMOTRYPSIN"/>
</dbReference>
<dbReference type="InterPro" id="IPR038565">
    <property type="entry name" value="CLIP_sf"/>
</dbReference>
<dbReference type="InterPro" id="IPR051487">
    <property type="entry name" value="Ser/Thr_Proteases_Immune/Dev"/>
</dbReference>
<feature type="chain" id="PRO_5041783561" description="CLIP domain-containing serine protease" evidence="12">
    <location>
        <begin position="21"/>
        <end position="403"/>
    </location>
</feature>
<dbReference type="FunFam" id="2.40.10.10:FF:000078">
    <property type="entry name" value="Serine protease H137"/>
    <property type="match status" value="1"/>
</dbReference>
<dbReference type="GO" id="GO:0046872">
    <property type="term" value="F:metal ion binding"/>
    <property type="evidence" value="ECO:0007669"/>
    <property type="project" value="UniProtKB-KW"/>
</dbReference>
<evidence type="ECO:0000256" key="4">
    <source>
        <dbReference type="ARBA" id="ARBA00022801"/>
    </source>
</evidence>
<keyword evidence="12" id="KW-0964">Secreted</keyword>